<feature type="transmembrane region" description="Helical" evidence="1">
    <location>
        <begin position="56"/>
        <end position="76"/>
    </location>
</feature>
<comment type="caution">
    <text evidence="2">The sequence shown here is derived from an EMBL/GenBank/DDBJ whole genome shotgun (WGS) entry which is preliminary data.</text>
</comment>
<feature type="transmembrane region" description="Helical" evidence="1">
    <location>
        <begin position="88"/>
        <end position="112"/>
    </location>
</feature>
<keyword evidence="3" id="KW-1185">Reference proteome</keyword>
<reference evidence="2" key="1">
    <citation type="journal article" date="2022" name="Int. J. Mol. Sci.">
        <title>Draft Genome of Tanacetum Coccineum: Genomic Comparison of Closely Related Tanacetum-Family Plants.</title>
        <authorList>
            <person name="Yamashiro T."/>
            <person name="Shiraishi A."/>
            <person name="Nakayama K."/>
            <person name="Satake H."/>
        </authorList>
    </citation>
    <scope>NUCLEOTIDE SEQUENCE</scope>
</reference>
<name>A0ABQ5HWU1_9ASTR</name>
<gene>
    <name evidence="2" type="ORF">Tco_1081165</name>
</gene>
<accession>A0ABQ5HWU1</accession>
<sequence length="143" mass="16660">MLLQYRVCHIEFSPSNSHYKEPIECEYGIELVREETNRGGRKGSIRYIALIRGKKCVLISPLFLSFLSSSPFLSYGDGLYSLKQKQFYLMWLASSSASSTSLILIYFFYFYFYEATSQFQNLLTIRMLVWGEAYSETSAKRSR</sequence>
<evidence type="ECO:0000313" key="3">
    <source>
        <dbReference type="Proteomes" id="UP001151760"/>
    </source>
</evidence>
<reference evidence="2" key="2">
    <citation type="submission" date="2022-01" db="EMBL/GenBank/DDBJ databases">
        <authorList>
            <person name="Yamashiro T."/>
            <person name="Shiraishi A."/>
            <person name="Satake H."/>
            <person name="Nakayama K."/>
        </authorList>
    </citation>
    <scope>NUCLEOTIDE SEQUENCE</scope>
</reference>
<protein>
    <submittedName>
        <fullName evidence="2">Uncharacterized protein</fullName>
    </submittedName>
</protein>
<proteinExistence type="predicted"/>
<keyword evidence="1" id="KW-0472">Membrane</keyword>
<organism evidence="2 3">
    <name type="scientific">Tanacetum coccineum</name>
    <dbReference type="NCBI Taxonomy" id="301880"/>
    <lineage>
        <taxon>Eukaryota</taxon>
        <taxon>Viridiplantae</taxon>
        <taxon>Streptophyta</taxon>
        <taxon>Embryophyta</taxon>
        <taxon>Tracheophyta</taxon>
        <taxon>Spermatophyta</taxon>
        <taxon>Magnoliopsida</taxon>
        <taxon>eudicotyledons</taxon>
        <taxon>Gunneridae</taxon>
        <taxon>Pentapetalae</taxon>
        <taxon>asterids</taxon>
        <taxon>campanulids</taxon>
        <taxon>Asterales</taxon>
        <taxon>Asteraceae</taxon>
        <taxon>Asteroideae</taxon>
        <taxon>Anthemideae</taxon>
        <taxon>Anthemidinae</taxon>
        <taxon>Tanacetum</taxon>
    </lineage>
</organism>
<evidence type="ECO:0000313" key="2">
    <source>
        <dbReference type="EMBL" id="GJT92320.1"/>
    </source>
</evidence>
<evidence type="ECO:0000256" key="1">
    <source>
        <dbReference type="SAM" id="Phobius"/>
    </source>
</evidence>
<keyword evidence="1" id="KW-0812">Transmembrane</keyword>
<keyword evidence="1" id="KW-1133">Transmembrane helix</keyword>
<dbReference type="EMBL" id="BQNB010020098">
    <property type="protein sequence ID" value="GJT92320.1"/>
    <property type="molecule type" value="Genomic_DNA"/>
</dbReference>
<dbReference type="Proteomes" id="UP001151760">
    <property type="component" value="Unassembled WGS sequence"/>
</dbReference>